<dbReference type="NCBIfam" id="TIGR01784">
    <property type="entry name" value="T_den_put_tspse"/>
    <property type="match status" value="1"/>
</dbReference>
<organism evidence="1 2">
    <name type="scientific">Paenibacillus hodogayensis</name>
    <dbReference type="NCBI Taxonomy" id="279208"/>
    <lineage>
        <taxon>Bacteria</taxon>
        <taxon>Bacillati</taxon>
        <taxon>Bacillota</taxon>
        <taxon>Bacilli</taxon>
        <taxon>Bacillales</taxon>
        <taxon>Paenibacillaceae</taxon>
        <taxon>Paenibacillus</taxon>
    </lineage>
</organism>
<dbReference type="Proteomes" id="UP001589619">
    <property type="component" value="Unassembled WGS sequence"/>
</dbReference>
<reference evidence="1 2" key="1">
    <citation type="submission" date="2024-09" db="EMBL/GenBank/DDBJ databases">
        <authorList>
            <person name="Sun Q."/>
            <person name="Mori K."/>
        </authorList>
    </citation>
    <scope>NUCLEOTIDE SEQUENCE [LARGE SCALE GENOMIC DNA]</scope>
    <source>
        <strain evidence="1 2">JCM 12520</strain>
    </source>
</reference>
<dbReference type="InterPro" id="IPR010106">
    <property type="entry name" value="RpnA"/>
</dbReference>
<evidence type="ECO:0000313" key="1">
    <source>
        <dbReference type="EMBL" id="MFB9750897.1"/>
    </source>
</evidence>
<evidence type="ECO:0000313" key="2">
    <source>
        <dbReference type="Proteomes" id="UP001589619"/>
    </source>
</evidence>
<dbReference type="EMBL" id="JBHMAG010000004">
    <property type="protein sequence ID" value="MFB9750897.1"/>
    <property type="molecule type" value="Genomic_DNA"/>
</dbReference>
<keyword evidence="2" id="KW-1185">Reference proteome</keyword>
<protein>
    <submittedName>
        <fullName evidence="1">Rpn family recombination-promoting nuclease/putative transposase</fullName>
    </submittedName>
</protein>
<proteinExistence type="predicted"/>
<sequence>MNDPLHRWMLFLDERLSEEQVKELTRMDPVIRKTEERLEWLSNDAETIRLYEAREHARIELNSMLADKEQQGIEKGIEKGKVEVALEMLRDGLELEVVARFTKLPIEELRRLDAHNRK</sequence>
<comment type="caution">
    <text evidence="1">The sequence shown here is derived from an EMBL/GenBank/DDBJ whole genome shotgun (WGS) entry which is preliminary data.</text>
</comment>
<dbReference type="RefSeq" id="WP_344905332.1">
    <property type="nucleotide sequence ID" value="NZ_BAAAYO010000002.1"/>
</dbReference>
<accession>A0ABV5VRJ3</accession>
<gene>
    <name evidence="1" type="ORF">ACFFNY_04845</name>
</gene>
<name>A0ABV5VRJ3_9BACL</name>